<feature type="region of interest" description="Disordered" evidence="9">
    <location>
        <begin position="235"/>
        <end position="390"/>
    </location>
</feature>
<dbReference type="CTD" id="35662"/>
<sequence>MMAYGGPAGSARSATSGDVVLAGTGSQQQQQQQGYSPQSTPNPSLPIDGPAPSYGPTANYSPQDSPVGSVVTAAVAAVAANGQVPGFTFTQEQVACVCETMVASVQVLQQAGSVERLARFLWSLPECARLRKNESVLKAQAVVAFHHGNFKELYQILESNTFSSHNHNKLQLLWLKAHYIEAERLRGRPLGAVGKYRVRRKFPLPRTIWDGEETSYCFKEKSRLVLRKWYDTNPYPSPREKQELAETTGLTTTQVSNWFKNRRQRDRASEHNGQKGDKCHNGDPGDSSYESGDETKRQSVSQQSQQSAASCAVAQQQQQQQQQQPPPQTAPHQLVDHQQQQQSSSMYQLPAQVSVSSSPHSYHQSHASSLGHHMQAQHHHDSSNESVAGDDKRNLQHQLQHHLQAAAAAHGLVHPTATLPHQSSCAQQKSQLDYMQYYSSQDYLIGTPSSSDLQKSLPHTATSMQMGAIAPSMGGLSPMGHSSMMPSSMQGVNHTMNGMSMNGMGMGAYQGMGTMAMPGSHAGYHSASLVLGEYHSL</sequence>
<dbReference type="AlphaFoldDB" id="A0A7M7QC22"/>
<dbReference type="Gene3D" id="1.10.10.60">
    <property type="entry name" value="Homeodomain-like"/>
    <property type="match status" value="1"/>
</dbReference>
<dbReference type="Pfam" id="PF16878">
    <property type="entry name" value="SIX1_SD"/>
    <property type="match status" value="1"/>
</dbReference>
<evidence type="ECO:0000256" key="6">
    <source>
        <dbReference type="ARBA" id="ARBA00023242"/>
    </source>
</evidence>
<feature type="region of interest" description="Disordered" evidence="9">
    <location>
        <begin position="1"/>
        <end position="62"/>
    </location>
</feature>
<dbReference type="InterPro" id="IPR017970">
    <property type="entry name" value="Homeobox_CS"/>
</dbReference>
<dbReference type="CDD" id="cd00086">
    <property type="entry name" value="homeodomain"/>
    <property type="match status" value="1"/>
</dbReference>
<dbReference type="OrthoDB" id="3501850at2759"/>
<keyword evidence="12" id="KW-1185">Reference proteome</keyword>
<comment type="similarity">
    <text evidence="2">Belongs to the SIX/Sine oculis homeobox family.</text>
</comment>
<feature type="compositionally biased region" description="Low complexity" evidence="9">
    <location>
        <begin position="330"/>
        <end position="369"/>
    </location>
</feature>
<evidence type="ECO:0000256" key="8">
    <source>
        <dbReference type="RuleBase" id="RU000682"/>
    </source>
</evidence>
<dbReference type="PROSITE" id="PS00027">
    <property type="entry name" value="HOMEOBOX_1"/>
    <property type="match status" value="1"/>
</dbReference>
<keyword evidence="4 7" id="KW-0238">DNA-binding</keyword>
<evidence type="ECO:0000256" key="5">
    <source>
        <dbReference type="ARBA" id="ARBA00023155"/>
    </source>
</evidence>
<dbReference type="SMR" id="A0A7M7QC22"/>
<feature type="compositionally biased region" description="Basic and acidic residues" evidence="9">
    <location>
        <begin position="266"/>
        <end position="283"/>
    </location>
</feature>
<feature type="DNA-binding region" description="Homeobox" evidence="7">
    <location>
        <begin position="211"/>
        <end position="270"/>
    </location>
</feature>
<dbReference type="GO" id="GO:0000978">
    <property type="term" value="F:RNA polymerase II cis-regulatory region sequence-specific DNA binding"/>
    <property type="evidence" value="ECO:0007669"/>
    <property type="project" value="TreeGrafter"/>
</dbReference>
<evidence type="ECO:0000313" key="11">
    <source>
        <dbReference type="EnsemblMetazoa" id="XP_031785164"/>
    </source>
</evidence>
<keyword evidence="5 7" id="KW-0371">Homeobox</keyword>
<evidence type="ECO:0000259" key="10">
    <source>
        <dbReference type="PROSITE" id="PS50071"/>
    </source>
</evidence>
<proteinExistence type="inferred from homology"/>
<evidence type="ECO:0000256" key="7">
    <source>
        <dbReference type="PROSITE-ProRule" id="PRU00108"/>
    </source>
</evidence>
<dbReference type="PANTHER" id="PTHR10390">
    <property type="entry name" value="HOMEOBOX PROTEIN SIX"/>
    <property type="match status" value="1"/>
</dbReference>
<evidence type="ECO:0000256" key="1">
    <source>
        <dbReference type="ARBA" id="ARBA00004123"/>
    </source>
</evidence>
<dbReference type="Proteomes" id="UP000002358">
    <property type="component" value="Chromosome 4"/>
</dbReference>
<evidence type="ECO:0000256" key="3">
    <source>
        <dbReference type="ARBA" id="ARBA00022473"/>
    </source>
</evidence>
<dbReference type="PROSITE" id="PS50071">
    <property type="entry name" value="HOMEOBOX_2"/>
    <property type="match status" value="1"/>
</dbReference>
<dbReference type="FunFam" id="1.10.10.60:FF:000063">
    <property type="entry name" value="SIX homeobox 2"/>
    <property type="match status" value="1"/>
</dbReference>
<dbReference type="PANTHER" id="PTHR10390:SF61">
    <property type="entry name" value="HOMEOBOX PROTEIN SIX2"/>
    <property type="match status" value="1"/>
</dbReference>
<comment type="subcellular location">
    <subcellularLocation>
        <location evidence="1 7 8">Nucleus</location>
    </subcellularLocation>
</comment>
<dbReference type="SUPFAM" id="SSF46689">
    <property type="entry name" value="Homeodomain-like"/>
    <property type="match status" value="1"/>
</dbReference>
<dbReference type="GO" id="GO:0000981">
    <property type="term" value="F:DNA-binding transcription factor activity, RNA polymerase II-specific"/>
    <property type="evidence" value="ECO:0007669"/>
    <property type="project" value="InterPro"/>
</dbReference>
<accession>A0A7M7QC22</accession>
<dbReference type="GeneID" id="100115806"/>
<name>A0A7M7QC22_NASVI</name>
<evidence type="ECO:0000256" key="9">
    <source>
        <dbReference type="SAM" id="MobiDB-lite"/>
    </source>
</evidence>
<dbReference type="GO" id="GO:0005667">
    <property type="term" value="C:transcription regulator complex"/>
    <property type="evidence" value="ECO:0007669"/>
    <property type="project" value="TreeGrafter"/>
</dbReference>
<dbReference type="InterPro" id="IPR031701">
    <property type="entry name" value="SIX1_SD"/>
</dbReference>
<feature type="domain" description="Homeobox" evidence="10">
    <location>
        <begin position="209"/>
        <end position="269"/>
    </location>
</feature>
<dbReference type="InterPro" id="IPR001356">
    <property type="entry name" value="HD"/>
</dbReference>
<dbReference type="EnsemblMetazoa" id="XM_031929304">
    <property type="protein sequence ID" value="XP_031785164"/>
    <property type="gene ID" value="LOC100115806"/>
</dbReference>
<dbReference type="SMART" id="SM00389">
    <property type="entry name" value="HOX"/>
    <property type="match status" value="1"/>
</dbReference>
<keyword evidence="6 7" id="KW-0539">Nucleus</keyword>
<evidence type="ECO:0000256" key="4">
    <source>
        <dbReference type="ARBA" id="ARBA00023125"/>
    </source>
</evidence>
<feature type="compositionally biased region" description="Low complexity" evidence="9">
    <location>
        <begin position="298"/>
        <end position="323"/>
    </location>
</feature>
<dbReference type="InParanoid" id="A0A7M7QC22"/>
<feature type="compositionally biased region" description="Basic and acidic residues" evidence="9">
    <location>
        <begin position="378"/>
        <end position="390"/>
    </location>
</feature>
<dbReference type="InterPro" id="IPR009057">
    <property type="entry name" value="Homeodomain-like_sf"/>
</dbReference>
<evidence type="ECO:0000313" key="12">
    <source>
        <dbReference type="Proteomes" id="UP000002358"/>
    </source>
</evidence>
<reference evidence="11" key="1">
    <citation type="submission" date="2021-01" db="UniProtKB">
        <authorList>
            <consortium name="EnsemblMetazoa"/>
        </authorList>
    </citation>
    <scope>IDENTIFICATION</scope>
</reference>
<evidence type="ECO:0000256" key="2">
    <source>
        <dbReference type="ARBA" id="ARBA00008161"/>
    </source>
</evidence>
<dbReference type="RefSeq" id="XP_031785164.1">
    <property type="nucleotide sequence ID" value="XM_031929304.1"/>
</dbReference>
<protein>
    <recommendedName>
        <fullName evidence="10">Homeobox domain-containing protein</fullName>
    </recommendedName>
</protein>
<organism evidence="11 12">
    <name type="scientific">Nasonia vitripennis</name>
    <name type="common">Parasitic wasp</name>
    <dbReference type="NCBI Taxonomy" id="7425"/>
    <lineage>
        <taxon>Eukaryota</taxon>
        <taxon>Metazoa</taxon>
        <taxon>Ecdysozoa</taxon>
        <taxon>Arthropoda</taxon>
        <taxon>Hexapoda</taxon>
        <taxon>Insecta</taxon>
        <taxon>Pterygota</taxon>
        <taxon>Neoptera</taxon>
        <taxon>Endopterygota</taxon>
        <taxon>Hymenoptera</taxon>
        <taxon>Apocrita</taxon>
        <taxon>Proctotrupomorpha</taxon>
        <taxon>Chalcidoidea</taxon>
        <taxon>Pteromalidae</taxon>
        <taxon>Pteromalinae</taxon>
        <taxon>Nasonia</taxon>
    </lineage>
</organism>
<dbReference type="Pfam" id="PF00046">
    <property type="entry name" value="Homeodomain"/>
    <property type="match status" value="1"/>
</dbReference>
<feature type="compositionally biased region" description="Polar residues" evidence="9">
    <location>
        <begin position="248"/>
        <end position="259"/>
    </location>
</feature>
<dbReference type="GO" id="GO:0005634">
    <property type="term" value="C:nucleus"/>
    <property type="evidence" value="ECO:0007669"/>
    <property type="project" value="UniProtKB-SubCell"/>
</dbReference>
<keyword evidence="3" id="KW-0217">Developmental protein</keyword>